<dbReference type="STRING" id="411473.RUMCAL_02525"/>
<evidence type="ECO:0000313" key="1">
    <source>
        <dbReference type="EMBL" id="ERJ91814.1"/>
    </source>
</evidence>
<evidence type="ECO:0000313" key="2">
    <source>
        <dbReference type="Proteomes" id="UP000016662"/>
    </source>
</evidence>
<accession>U2LQQ5</accession>
<comment type="caution">
    <text evidence="1">The sequence shown here is derived from an EMBL/GenBank/DDBJ whole genome shotgun (WGS) entry which is preliminary data.</text>
</comment>
<sequence length="108" mass="12595">MSEIFNESIEYSHKVDEMRINRVKTSFYKYGSAKVNFGDKLVNAIESHDLCIEKYQKTGNTEYLLDAMNYLMFEFMYPQKKDAYFRATSSSESAGISGISHNELKEKY</sequence>
<dbReference type="HOGENOM" id="CLU_2205149_0_0_9"/>
<name>U2LQQ5_9FIRM</name>
<organism evidence="1 2">
    <name type="scientific">Ruminococcus callidus ATCC 27760</name>
    <dbReference type="NCBI Taxonomy" id="411473"/>
    <lineage>
        <taxon>Bacteria</taxon>
        <taxon>Bacillati</taxon>
        <taxon>Bacillota</taxon>
        <taxon>Clostridia</taxon>
        <taxon>Eubacteriales</taxon>
        <taxon>Oscillospiraceae</taxon>
        <taxon>Ruminococcus</taxon>
    </lineage>
</organism>
<dbReference type="RefSeq" id="WP_021680691.1">
    <property type="nucleotide sequence ID" value="NZ_KI260297.1"/>
</dbReference>
<proteinExistence type="predicted"/>
<dbReference type="AlphaFoldDB" id="U2LQQ5"/>
<dbReference type="EMBL" id="AWVF01000300">
    <property type="protein sequence ID" value="ERJ91814.1"/>
    <property type="molecule type" value="Genomic_DNA"/>
</dbReference>
<gene>
    <name evidence="1" type="ORF">RUMCAL_02525</name>
</gene>
<protein>
    <submittedName>
        <fullName evidence="1">Uncharacterized protein</fullName>
    </submittedName>
</protein>
<keyword evidence="2" id="KW-1185">Reference proteome</keyword>
<dbReference type="eggNOG" id="ENOG5030MCT">
    <property type="taxonomic scope" value="Bacteria"/>
</dbReference>
<dbReference type="Proteomes" id="UP000016662">
    <property type="component" value="Unassembled WGS sequence"/>
</dbReference>
<dbReference type="OrthoDB" id="1862753at2"/>
<reference evidence="1 2" key="1">
    <citation type="submission" date="2013-07" db="EMBL/GenBank/DDBJ databases">
        <authorList>
            <person name="Weinstock G."/>
            <person name="Sodergren E."/>
            <person name="Wylie T."/>
            <person name="Fulton L."/>
            <person name="Fulton R."/>
            <person name="Fronick C."/>
            <person name="O'Laughlin M."/>
            <person name="Godfrey J."/>
            <person name="Miner T."/>
            <person name="Herter B."/>
            <person name="Appelbaum E."/>
            <person name="Cordes M."/>
            <person name="Lek S."/>
            <person name="Wollam A."/>
            <person name="Pepin K.H."/>
            <person name="Palsikar V.B."/>
            <person name="Mitreva M."/>
            <person name="Wilson R.K."/>
        </authorList>
    </citation>
    <scope>NUCLEOTIDE SEQUENCE [LARGE SCALE GENOMIC DNA]</scope>
    <source>
        <strain evidence="1 2">ATCC 27760</strain>
    </source>
</reference>